<evidence type="ECO:0000313" key="7">
    <source>
        <dbReference type="Proteomes" id="UP000623129"/>
    </source>
</evidence>
<organism evidence="6 7">
    <name type="scientific">Carex littledalei</name>
    <dbReference type="NCBI Taxonomy" id="544730"/>
    <lineage>
        <taxon>Eukaryota</taxon>
        <taxon>Viridiplantae</taxon>
        <taxon>Streptophyta</taxon>
        <taxon>Embryophyta</taxon>
        <taxon>Tracheophyta</taxon>
        <taxon>Spermatophyta</taxon>
        <taxon>Magnoliopsida</taxon>
        <taxon>Liliopsida</taxon>
        <taxon>Poales</taxon>
        <taxon>Cyperaceae</taxon>
        <taxon>Cyperoideae</taxon>
        <taxon>Cariceae</taxon>
        <taxon>Carex</taxon>
        <taxon>Carex subgen. Euthyceras</taxon>
    </lineage>
</organism>
<gene>
    <name evidence="6" type="ORF">FCM35_KLT16556</name>
</gene>
<dbReference type="GO" id="GO:0008270">
    <property type="term" value="F:zinc ion binding"/>
    <property type="evidence" value="ECO:0007669"/>
    <property type="project" value="UniProtKB-KW"/>
</dbReference>
<evidence type="ECO:0000256" key="3">
    <source>
        <dbReference type="ARBA" id="ARBA00022786"/>
    </source>
</evidence>
<evidence type="ECO:0000259" key="5">
    <source>
        <dbReference type="Pfam" id="PF01485"/>
    </source>
</evidence>
<comment type="caution">
    <text evidence="6">The sequence shown here is derived from an EMBL/GenBank/DDBJ whole genome shotgun (WGS) entry which is preliminary data.</text>
</comment>
<sequence length="96" mass="10787">MSESIIGSNKLKCPFQDCSALITDESGHHGNKSMIKRRCVLLGITCRCAIKKKEIPEVMMSKCRQCNRLFCVHCGVPWHDGCCATNTRLARRENTS</sequence>
<accession>A0A833R6D6</accession>
<feature type="domain" description="IBR" evidence="5">
    <location>
        <begin position="8"/>
        <end position="82"/>
    </location>
</feature>
<keyword evidence="4" id="KW-0862">Zinc</keyword>
<proteinExistence type="predicted"/>
<dbReference type="InterPro" id="IPR002867">
    <property type="entry name" value="IBR_dom"/>
</dbReference>
<dbReference type="Proteomes" id="UP000623129">
    <property type="component" value="Unassembled WGS sequence"/>
</dbReference>
<dbReference type="OrthoDB" id="10009520at2759"/>
<reference evidence="6" key="1">
    <citation type="submission" date="2020-01" db="EMBL/GenBank/DDBJ databases">
        <title>Genome sequence of Kobresia littledalei, the first chromosome-level genome in the family Cyperaceae.</title>
        <authorList>
            <person name="Qu G."/>
        </authorList>
    </citation>
    <scope>NUCLEOTIDE SEQUENCE</scope>
    <source>
        <strain evidence="6">C.B.Clarke</strain>
        <tissue evidence="6">Leaf</tissue>
    </source>
</reference>
<keyword evidence="1" id="KW-0479">Metal-binding</keyword>
<dbReference type="AlphaFoldDB" id="A0A833R6D6"/>
<protein>
    <submittedName>
        <fullName evidence="6">Putative E3 ubiquitin-protein ligase RNF144A</fullName>
    </submittedName>
</protein>
<evidence type="ECO:0000313" key="6">
    <source>
        <dbReference type="EMBL" id="KAF3339085.1"/>
    </source>
</evidence>
<evidence type="ECO:0000256" key="1">
    <source>
        <dbReference type="ARBA" id="ARBA00022723"/>
    </source>
</evidence>
<dbReference type="Pfam" id="PF01485">
    <property type="entry name" value="IBR"/>
    <property type="match status" value="1"/>
</dbReference>
<evidence type="ECO:0000256" key="2">
    <source>
        <dbReference type="ARBA" id="ARBA00022771"/>
    </source>
</evidence>
<keyword evidence="2" id="KW-0863">Zinc-finger</keyword>
<keyword evidence="3" id="KW-0833">Ubl conjugation pathway</keyword>
<name>A0A833R6D6_9POAL</name>
<dbReference type="EMBL" id="SWLB01000004">
    <property type="protein sequence ID" value="KAF3339085.1"/>
    <property type="molecule type" value="Genomic_DNA"/>
</dbReference>
<keyword evidence="7" id="KW-1185">Reference proteome</keyword>
<evidence type="ECO:0000256" key="4">
    <source>
        <dbReference type="ARBA" id="ARBA00022833"/>
    </source>
</evidence>